<name>A0A0V0S404_9BILA</name>
<evidence type="ECO:0000256" key="1">
    <source>
        <dbReference type="SAM" id="MobiDB-lite"/>
    </source>
</evidence>
<evidence type="ECO:0000313" key="2">
    <source>
        <dbReference type="EMBL" id="KRX21452.1"/>
    </source>
</evidence>
<comment type="caution">
    <text evidence="2">The sequence shown here is derived from an EMBL/GenBank/DDBJ whole genome shotgun (WGS) entry which is preliminary data.</text>
</comment>
<organism evidence="2 3">
    <name type="scientific">Trichinella nelsoni</name>
    <dbReference type="NCBI Taxonomy" id="6336"/>
    <lineage>
        <taxon>Eukaryota</taxon>
        <taxon>Metazoa</taxon>
        <taxon>Ecdysozoa</taxon>
        <taxon>Nematoda</taxon>
        <taxon>Enoplea</taxon>
        <taxon>Dorylaimia</taxon>
        <taxon>Trichinellida</taxon>
        <taxon>Trichinellidae</taxon>
        <taxon>Trichinella</taxon>
    </lineage>
</organism>
<dbReference type="EMBL" id="JYDL01000039">
    <property type="protein sequence ID" value="KRX21452.1"/>
    <property type="molecule type" value="Genomic_DNA"/>
</dbReference>
<keyword evidence="3" id="KW-1185">Reference proteome</keyword>
<proteinExistence type="predicted"/>
<sequence length="112" mass="13085">MAKLTSVEAENCDASQQFAHHRTSVEPDRRNNGRQQLSAQTEHPDQRYSFICPIVDKYSKKRSVVVVREDHSNSHPYLYVKLLCQVINFLHIELLLEVIDGKKELMRMKIFS</sequence>
<accession>A0A0V0S404</accession>
<evidence type="ECO:0000313" key="3">
    <source>
        <dbReference type="Proteomes" id="UP000054630"/>
    </source>
</evidence>
<dbReference type="AlphaFoldDB" id="A0A0V0S404"/>
<protein>
    <submittedName>
        <fullName evidence="2">Uncharacterized protein</fullName>
    </submittedName>
</protein>
<reference evidence="2 3" key="1">
    <citation type="submission" date="2015-01" db="EMBL/GenBank/DDBJ databases">
        <title>Evolution of Trichinella species and genotypes.</title>
        <authorList>
            <person name="Korhonen P.K."/>
            <person name="Edoardo P."/>
            <person name="Giuseppe L.R."/>
            <person name="Gasser R.B."/>
        </authorList>
    </citation>
    <scope>NUCLEOTIDE SEQUENCE [LARGE SCALE GENOMIC DNA]</scope>
    <source>
        <strain evidence="2">ISS37</strain>
    </source>
</reference>
<gene>
    <name evidence="2" type="ORF">T07_7301</name>
</gene>
<dbReference type="Proteomes" id="UP000054630">
    <property type="component" value="Unassembled WGS sequence"/>
</dbReference>
<feature type="region of interest" description="Disordered" evidence="1">
    <location>
        <begin position="1"/>
        <end position="44"/>
    </location>
</feature>